<keyword evidence="18" id="KW-1185">Reference proteome</keyword>
<dbReference type="PROSITE" id="PS00697">
    <property type="entry name" value="DNA_LIGASE_A1"/>
    <property type="match status" value="1"/>
</dbReference>
<keyword evidence="7 13" id="KW-0067">ATP-binding</keyword>
<dbReference type="SUPFAM" id="SSF56091">
    <property type="entry name" value="DNA ligase/mRNA capping enzyme, catalytic domain"/>
    <property type="match status" value="1"/>
</dbReference>
<evidence type="ECO:0000256" key="2">
    <source>
        <dbReference type="ARBA" id="ARBA00022598"/>
    </source>
</evidence>
<feature type="compositionally biased region" description="Acidic residues" evidence="15">
    <location>
        <begin position="179"/>
        <end position="191"/>
    </location>
</feature>
<dbReference type="SUPFAM" id="SSF117018">
    <property type="entry name" value="ATP-dependent DNA ligase DNA-binding domain"/>
    <property type="match status" value="1"/>
</dbReference>
<dbReference type="InterPro" id="IPR036599">
    <property type="entry name" value="DNA_ligase_N_sf"/>
</dbReference>
<feature type="region of interest" description="Disordered" evidence="15">
    <location>
        <begin position="955"/>
        <end position="1016"/>
    </location>
</feature>
<dbReference type="Proteomes" id="UP001056012">
    <property type="component" value="Chromosome 1"/>
</dbReference>
<dbReference type="PANTHER" id="PTHR45674">
    <property type="entry name" value="DNA LIGASE 1/3 FAMILY MEMBER"/>
    <property type="match status" value="1"/>
</dbReference>
<keyword evidence="4" id="KW-0235">DNA replication</keyword>
<dbReference type="InterPro" id="IPR001138">
    <property type="entry name" value="Zn2Cys6_DnaBD"/>
</dbReference>
<evidence type="ECO:0000259" key="16">
    <source>
        <dbReference type="PROSITE" id="PS50160"/>
    </source>
</evidence>
<sequence length="1016" mass="112947">MAPKQATLGKFFGKPNGEAAKQQSKLAFSTKPKPEKKDATPKEESEPSPEDVKKEQEEDADSDAEVRAPVKEEVESDGDAMEVDSTTSETGKKRQIKEEVEEESDEEPPSKRQRRKPSVEKEKSKKPAAKPKSEKTTAKSKKSAAESKMTEPEDEDEEPPARTKAAKSKKETAKSPALPEDESESNQEQEDAVLSSGEEPEEVKVKARKQVQTTLASNTKDPYPDWKPGEPVPYAALCTTFSKIEMTTKRLEILAHCSLFLRQVLRLTPSDMLPTVMLMVNKLAADYAGIELGIGESLIMKAISESTGRSLQHIKSDQNEIGDLGLVAAKSRSKQPTMFKPKALTVEGVRKSLMGIATVEGQGAQGRKVDGIKKLLSAADAHNSGKHIDIEKDKGGPSEAKFIVRTLEGKLRLGLAERTVVVAVAQAMIFHEMSLKGKTPSTEDLAKAEAMLKTVYSELPSYEVIIPAMIEHGIMNLRENCRLQPGVPLKPMLAKPTKSITEVLDRFEGKDFTCEYKYDGERAQIHFVAHDAEVELATEAPNAGKSDRGVSNIFSRNSEDLSKKYPDILAKLPTWVKQGTKSFVLDCETVAWDMVEKKVLPFQQLMTRKRKDVKVEDVKVKVCVFAFDILYLNGEALVTKSFRERREHLNEAFVPVEGEFAFAKYGNTNELEEIQTLLEDSVKEGCEGLMVKMLDGPESYYEPSKRSQNWLKVKKDYLAGVGDSLDLVVLGAYYGKGKRTSWYGAFLLACYNPSTEKYETVCNIGTGFSEAVLENLHKTLSEIVIDRPKPFYTHSTGNKDQPDVWFEPRYVWEVKTADLTLSPRYKAAADEVGGGGKGVSLRFPRFIKEREDKKPDQASSSRMIAEMYQRQESCNGERPRCSECSSRDSQCQYKETEVAQTKRKHQDLEVLFELLKSLPQEDATETLSRIRAGEEPRDIVETVTHGNLLMKIASEMGGNKSSVEGSPTKSRRGSGSGIEDEDKNENETEVESAASAGEGREELEPRMTDVPTRGKV</sequence>
<evidence type="ECO:0000256" key="14">
    <source>
        <dbReference type="RuleBase" id="RU004196"/>
    </source>
</evidence>
<evidence type="ECO:0000256" key="15">
    <source>
        <dbReference type="SAM" id="MobiDB-lite"/>
    </source>
</evidence>
<dbReference type="InterPro" id="IPR012309">
    <property type="entry name" value="DNA_ligase_ATP-dep_C"/>
</dbReference>
<feature type="region of interest" description="Disordered" evidence="15">
    <location>
        <begin position="1"/>
        <end position="227"/>
    </location>
</feature>
<feature type="compositionally biased region" description="Polar residues" evidence="15">
    <location>
        <begin position="210"/>
        <end position="220"/>
    </location>
</feature>
<dbReference type="Pfam" id="PF04675">
    <property type="entry name" value="DNA_ligase_A_N"/>
    <property type="match status" value="1"/>
</dbReference>
<dbReference type="CDD" id="cd07969">
    <property type="entry name" value="OBF_DNA_ligase_I"/>
    <property type="match status" value="1"/>
</dbReference>
<dbReference type="PROSITE" id="PS50160">
    <property type="entry name" value="DNA_LIGASE_A3"/>
    <property type="match status" value="1"/>
</dbReference>
<gene>
    <name evidence="17" type="ORF">yc1106_01576</name>
</gene>
<dbReference type="GO" id="GO:0006281">
    <property type="term" value="P:DNA repair"/>
    <property type="evidence" value="ECO:0007669"/>
    <property type="project" value="UniProtKB-KW"/>
</dbReference>
<dbReference type="CDD" id="cd00067">
    <property type="entry name" value="GAL4"/>
    <property type="match status" value="1"/>
</dbReference>
<dbReference type="Gene3D" id="2.40.50.140">
    <property type="entry name" value="Nucleic acid-binding proteins"/>
    <property type="match status" value="1"/>
</dbReference>
<dbReference type="GO" id="GO:0071897">
    <property type="term" value="P:DNA biosynthetic process"/>
    <property type="evidence" value="ECO:0007669"/>
    <property type="project" value="InterPro"/>
</dbReference>
<organism evidence="17 18">
    <name type="scientific">Curvularia clavata</name>
    <dbReference type="NCBI Taxonomy" id="95742"/>
    <lineage>
        <taxon>Eukaryota</taxon>
        <taxon>Fungi</taxon>
        <taxon>Dikarya</taxon>
        <taxon>Ascomycota</taxon>
        <taxon>Pezizomycotina</taxon>
        <taxon>Dothideomycetes</taxon>
        <taxon>Pleosporomycetidae</taxon>
        <taxon>Pleosporales</taxon>
        <taxon>Pleosporineae</taxon>
        <taxon>Pleosporaceae</taxon>
        <taxon>Curvularia</taxon>
    </lineage>
</organism>
<feature type="compositionally biased region" description="Basic and acidic residues" evidence="15">
    <location>
        <begin position="32"/>
        <end position="56"/>
    </location>
</feature>
<dbReference type="PANTHER" id="PTHR45674:SF4">
    <property type="entry name" value="DNA LIGASE 1"/>
    <property type="match status" value="1"/>
</dbReference>
<dbReference type="SUPFAM" id="SSF50249">
    <property type="entry name" value="Nucleic acid-binding proteins"/>
    <property type="match status" value="1"/>
</dbReference>
<dbReference type="GO" id="GO:0008270">
    <property type="term" value="F:zinc ion binding"/>
    <property type="evidence" value="ECO:0007669"/>
    <property type="project" value="InterPro"/>
</dbReference>
<dbReference type="GO" id="GO:0003910">
    <property type="term" value="F:DNA ligase (ATP) activity"/>
    <property type="evidence" value="ECO:0007669"/>
    <property type="project" value="UniProtKB-EC"/>
</dbReference>
<keyword evidence="8 13" id="KW-0233">DNA recombination</keyword>
<dbReference type="InterPro" id="IPR000977">
    <property type="entry name" value="DNA_ligase_ATP-dep"/>
</dbReference>
<dbReference type="FunFam" id="3.30.470.30:FF:000016">
    <property type="entry name" value="DNA ligase"/>
    <property type="match status" value="1"/>
</dbReference>
<dbReference type="GO" id="GO:0051301">
    <property type="term" value="P:cell division"/>
    <property type="evidence" value="ECO:0007669"/>
    <property type="project" value="UniProtKB-KW"/>
</dbReference>
<comment type="catalytic activity">
    <reaction evidence="12 13">
        <text>ATP + (deoxyribonucleotide)n-3'-hydroxyl + 5'-phospho-(deoxyribonucleotide)m = (deoxyribonucleotide)n+m + AMP + diphosphate.</text>
        <dbReference type="EC" id="6.5.1.1"/>
    </reaction>
</comment>
<dbReference type="GO" id="GO:0000981">
    <property type="term" value="F:DNA-binding transcription factor activity, RNA polymerase II-specific"/>
    <property type="evidence" value="ECO:0007669"/>
    <property type="project" value="InterPro"/>
</dbReference>
<dbReference type="InterPro" id="IPR012310">
    <property type="entry name" value="DNA_ligase_ATP-dep_cent"/>
</dbReference>
<dbReference type="Gene3D" id="3.30.470.30">
    <property type="entry name" value="DNA ligase/mRNA capping enzyme"/>
    <property type="match status" value="1"/>
</dbReference>
<dbReference type="GO" id="GO:0005739">
    <property type="term" value="C:mitochondrion"/>
    <property type="evidence" value="ECO:0007669"/>
    <property type="project" value="TreeGrafter"/>
</dbReference>
<evidence type="ECO:0000256" key="7">
    <source>
        <dbReference type="ARBA" id="ARBA00022840"/>
    </source>
</evidence>
<evidence type="ECO:0000313" key="18">
    <source>
        <dbReference type="Proteomes" id="UP001056012"/>
    </source>
</evidence>
<feature type="compositionally biased region" description="Acidic residues" evidence="15">
    <location>
        <begin position="978"/>
        <end position="990"/>
    </location>
</feature>
<accession>A0A9Q9DP92</accession>
<keyword evidence="11" id="KW-0131">Cell cycle</keyword>
<dbReference type="NCBIfam" id="TIGR00574">
    <property type="entry name" value="dnl1"/>
    <property type="match status" value="1"/>
</dbReference>
<evidence type="ECO:0000256" key="4">
    <source>
        <dbReference type="ARBA" id="ARBA00022705"/>
    </source>
</evidence>
<reference evidence="17" key="1">
    <citation type="submission" date="2021-12" db="EMBL/GenBank/DDBJ databases">
        <title>Curvularia clavata genome.</title>
        <authorList>
            <person name="Cao Y."/>
        </authorList>
    </citation>
    <scope>NUCLEOTIDE SEQUENCE</scope>
    <source>
        <strain evidence="17">Yc1106</strain>
    </source>
</reference>
<feature type="domain" description="ATP-dependent DNA ligase family profile" evidence="16">
    <location>
        <begin position="615"/>
        <end position="752"/>
    </location>
</feature>
<evidence type="ECO:0000256" key="11">
    <source>
        <dbReference type="ARBA" id="ARBA00023306"/>
    </source>
</evidence>
<keyword evidence="3" id="KW-0132">Cell division</keyword>
<dbReference type="FunFam" id="1.10.3260.10:FF:000004">
    <property type="entry name" value="DNA ligase"/>
    <property type="match status" value="1"/>
</dbReference>
<keyword evidence="2 13" id="KW-0436">Ligase</keyword>
<dbReference type="InterPro" id="IPR012308">
    <property type="entry name" value="DNA_ligase_ATP-dep_N"/>
</dbReference>
<dbReference type="Gene3D" id="1.10.3260.10">
    <property type="entry name" value="DNA ligase, ATP-dependent, N-terminal domain"/>
    <property type="match status" value="1"/>
</dbReference>
<dbReference type="GO" id="GO:0003677">
    <property type="term" value="F:DNA binding"/>
    <property type="evidence" value="ECO:0007669"/>
    <property type="project" value="InterPro"/>
</dbReference>
<evidence type="ECO:0000256" key="12">
    <source>
        <dbReference type="ARBA" id="ARBA00034003"/>
    </source>
</evidence>
<dbReference type="AlphaFoldDB" id="A0A9Q9DP92"/>
<dbReference type="PROSITE" id="PS00333">
    <property type="entry name" value="DNA_LIGASE_A2"/>
    <property type="match status" value="1"/>
</dbReference>
<dbReference type="GO" id="GO:1903461">
    <property type="term" value="P:Okazaki fragment processing involved in mitotic DNA replication"/>
    <property type="evidence" value="ECO:0007669"/>
    <property type="project" value="TreeGrafter"/>
</dbReference>
<evidence type="ECO:0000256" key="6">
    <source>
        <dbReference type="ARBA" id="ARBA00022763"/>
    </source>
</evidence>
<dbReference type="GO" id="GO:0006310">
    <property type="term" value="P:DNA recombination"/>
    <property type="evidence" value="ECO:0007669"/>
    <property type="project" value="UniProtKB-KW"/>
</dbReference>
<dbReference type="CDD" id="cd07900">
    <property type="entry name" value="Adenylation_DNA_ligase_I_Euk"/>
    <property type="match status" value="1"/>
</dbReference>
<keyword evidence="10" id="KW-0539">Nucleus</keyword>
<evidence type="ECO:0000256" key="3">
    <source>
        <dbReference type="ARBA" id="ARBA00022618"/>
    </source>
</evidence>
<dbReference type="Pfam" id="PF04679">
    <property type="entry name" value="DNA_ligase_A_C"/>
    <property type="match status" value="1"/>
</dbReference>
<dbReference type="OrthoDB" id="206088at2759"/>
<dbReference type="EC" id="6.5.1.1" evidence="13"/>
<evidence type="ECO:0000313" key="17">
    <source>
        <dbReference type="EMBL" id="USP74302.1"/>
    </source>
</evidence>
<protein>
    <recommendedName>
        <fullName evidence="13">DNA ligase</fullName>
        <ecNumber evidence="13">6.5.1.1</ecNumber>
    </recommendedName>
</protein>
<evidence type="ECO:0000256" key="9">
    <source>
        <dbReference type="ARBA" id="ARBA00023204"/>
    </source>
</evidence>
<evidence type="ECO:0000256" key="1">
    <source>
        <dbReference type="ARBA" id="ARBA00007572"/>
    </source>
</evidence>
<dbReference type="GO" id="GO:0005524">
    <property type="term" value="F:ATP binding"/>
    <property type="evidence" value="ECO:0007669"/>
    <property type="project" value="UniProtKB-KW"/>
</dbReference>
<feature type="compositionally biased region" description="Basic and acidic residues" evidence="15">
    <location>
        <begin position="117"/>
        <end position="151"/>
    </location>
</feature>
<feature type="compositionally biased region" description="Basic and acidic residues" evidence="15">
    <location>
        <begin position="64"/>
        <end position="73"/>
    </location>
</feature>
<dbReference type="InterPro" id="IPR012340">
    <property type="entry name" value="NA-bd_OB-fold"/>
</dbReference>
<dbReference type="Pfam" id="PF01068">
    <property type="entry name" value="DNA_ligase_A_M"/>
    <property type="match status" value="2"/>
</dbReference>
<feature type="compositionally biased region" description="Basic and acidic residues" evidence="15">
    <location>
        <begin position="998"/>
        <end position="1007"/>
    </location>
</feature>
<dbReference type="InterPro" id="IPR050191">
    <property type="entry name" value="ATP-dep_DNA_ligase"/>
</dbReference>
<keyword evidence="6 13" id="KW-0227">DNA damage</keyword>
<keyword evidence="9 13" id="KW-0234">DNA repair</keyword>
<feature type="compositionally biased region" description="Polar residues" evidence="15">
    <location>
        <begin position="959"/>
        <end position="968"/>
    </location>
</feature>
<evidence type="ECO:0000256" key="10">
    <source>
        <dbReference type="ARBA" id="ARBA00023242"/>
    </source>
</evidence>
<proteinExistence type="inferred from homology"/>
<dbReference type="VEuPathDB" id="FungiDB:yc1106_01576"/>
<name>A0A9Q9DP92_CURCL</name>
<keyword evidence="5 13" id="KW-0547">Nucleotide-binding</keyword>
<dbReference type="GO" id="GO:0005634">
    <property type="term" value="C:nucleus"/>
    <property type="evidence" value="ECO:0007669"/>
    <property type="project" value="TreeGrafter"/>
</dbReference>
<dbReference type="InterPro" id="IPR016059">
    <property type="entry name" value="DNA_ligase_ATP-dep_CS"/>
</dbReference>
<dbReference type="EMBL" id="CP089274">
    <property type="protein sequence ID" value="USP74302.1"/>
    <property type="molecule type" value="Genomic_DNA"/>
</dbReference>
<evidence type="ECO:0000256" key="13">
    <source>
        <dbReference type="RuleBase" id="RU000617"/>
    </source>
</evidence>
<dbReference type="FunFam" id="2.40.50.140:FF:000062">
    <property type="entry name" value="DNA ligase"/>
    <property type="match status" value="1"/>
</dbReference>
<evidence type="ECO:0000256" key="8">
    <source>
        <dbReference type="ARBA" id="ARBA00023172"/>
    </source>
</evidence>
<comment type="similarity">
    <text evidence="1 14">Belongs to the ATP-dependent DNA ligase family.</text>
</comment>
<evidence type="ECO:0000256" key="5">
    <source>
        <dbReference type="ARBA" id="ARBA00022741"/>
    </source>
</evidence>